<keyword evidence="2" id="KW-0489">Methyltransferase</keyword>
<keyword evidence="3" id="KW-1185">Reference proteome</keyword>
<evidence type="ECO:0000259" key="1">
    <source>
        <dbReference type="Pfam" id="PF05050"/>
    </source>
</evidence>
<dbReference type="EMBL" id="FUWS01000014">
    <property type="protein sequence ID" value="SKA35168.1"/>
    <property type="molecule type" value="Genomic_DNA"/>
</dbReference>
<dbReference type="PANTHER" id="PTHR34203">
    <property type="entry name" value="METHYLTRANSFERASE, FKBM FAMILY PROTEIN"/>
    <property type="match status" value="1"/>
</dbReference>
<dbReference type="InterPro" id="IPR029063">
    <property type="entry name" value="SAM-dependent_MTases_sf"/>
</dbReference>
<proteinExistence type="predicted"/>
<protein>
    <submittedName>
        <fullName evidence="2">Methyltransferase, FkbM family</fullName>
    </submittedName>
</protein>
<dbReference type="PANTHER" id="PTHR34203:SF15">
    <property type="entry name" value="SLL1173 PROTEIN"/>
    <property type="match status" value="1"/>
</dbReference>
<accession>A0A1T4T4U0</accession>
<keyword evidence="2" id="KW-0808">Transferase</keyword>
<reference evidence="2 3" key="1">
    <citation type="submission" date="2017-02" db="EMBL/GenBank/DDBJ databases">
        <authorList>
            <person name="Peterson S.W."/>
        </authorList>
    </citation>
    <scope>NUCLEOTIDE SEQUENCE [LARGE SCALE GENOMIC DNA]</scope>
    <source>
        <strain evidence="2 3">DSM 45154</strain>
    </source>
</reference>
<dbReference type="GO" id="GO:0008168">
    <property type="term" value="F:methyltransferase activity"/>
    <property type="evidence" value="ECO:0007669"/>
    <property type="project" value="UniProtKB-KW"/>
</dbReference>
<dbReference type="OrthoDB" id="5679686at2"/>
<organism evidence="2 3">
    <name type="scientific">Marinactinospora thermotolerans DSM 45154</name>
    <dbReference type="NCBI Taxonomy" id="1122192"/>
    <lineage>
        <taxon>Bacteria</taxon>
        <taxon>Bacillati</taxon>
        <taxon>Actinomycetota</taxon>
        <taxon>Actinomycetes</taxon>
        <taxon>Streptosporangiales</taxon>
        <taxon>Nocardiopsidaceae</taxon>
        <taxon>Marinactinospora</taxon>
    </lineage>
</organism>
<evidence type="ECO:0000313" key="3">
    <source>
        <dbReference type="Proteomes" id="UP000190637"/>
    </source>
</evidence>
<dbReference type="InterPro" id="IPR006342">
    <property type="entry name" value="FkbM_mtfrase"/>
</dbReference>
<dbReference type="Pfam" id="PF05050">
    <property type="entry name" value="Methyltransf_21"/>
    <property type="match status" value="1"/>
</dbReference>
<dbReference type="NCBIfam" id="TIGR01444">
    <property type="entry name" value="fkbM_fam"/>
    <property type="match status" value="1"/>
</dbReference>
<evidence type="ECO:0000313" key="2">
    <source>
        <dbReference type="EMBL" id="SKA35168.1"/>
    </source>
</evidence>
<dbReference type="AlphaFoldDB" id="A0A1T4T4U0"/>
<gene>
    <name evidence="2" type="ORF">SAMN02745673_04425</name>
</gene>
<feature type="domain" description="Methyltransferase FkbM" evidence="1">
    <location>
        <begin position="59"/>
        <end position="220"/>
    </location>
</feature>
<dbReference type="STRING" id="1122192.SAMN02745673_04425"/>
<dbReference type="Proteomes" id="UP000190637">
    <property type="component" value="Unassembled WGS sequence"/>
</dbReference>
<dbReference type="InterPro" id="IPR052514">
    <property type="entry name" value="SAM-dependent_MTase"/>
</dbReference>
<dbReference type="RefSeq" id="WP_078763661.1">
    <property type="nucleotide sequence ID" value="NZ_FUWS01000014.1"/>
</dbReference>
<dbReference type="SUPFAM" id="SSF53335">
    <property type="entry name" value="S-adenosyl-L-methionine-dependent methyltransferases"/>
    <property type="match status" value="1"/>
</dbReference>
<dbReference type="GO" id="GO:0032259">
    <property type="term" value="P:methylation"/>
    <property type="evidence" value="ECO:0007669"/>
    <property type="project" value="UniProtKB-KW"/>
</dbReference>
<name>A0A1T4T4U0_9ACTN</name>
<dbReference type="Gene3D" id="3.40.50.150">
    <property type="entry name" value="Vaccinia Virus protein VP39"/>
    <property type="match status" value="1"/>
</dbReference>
<sequence length="269" mass="29431">MNGAERSGAGAVVDTDIGPLELPRWDTMMLPWFRKYGEWEPHESALVESLLRPGDCFVDIGAHVGYYTIRALRRVGGAGAVFAVEPWPVMRLLLERNVAANASGDVAALHVVAGAAWHCDVPLRLALDAGGNSGDSRIARGGAVDAVGIRLDGLEELRERRIAVVKTDAQGRDHHALRGLQELLGRDRPHVLCEFWPRGIRDAGADPFDVLSLYRSWGYDPVLLREAYACPEHHPCLVGGQDDARYVAMAEQARGGFATLWLRPAGRRT</sequence>